<proteinExistence type="predicted"/>
<evidence type="ECO:0000313" key="3">
    <source>
        <dbReference type="Proteomes" id="UP000886595"/>
    </source>
</evidence>
<keyword evidence="3" id="KW-1185">Reference proteome</keyword>
<name>A0A8X7Q5J6_BRACI</name>
<feature type="region of interest" description="Disordered" evidence="1">
    <location>
        <begin position="57"/>
        <end position="81"/>
    </location>
</feature>
<accession>A0A8X7Q5J6</accession>
<organism evidence="2 3">
    <name type="scientific">Brassica carinata</name>
    <name type="common">Ethiopian mustard</name>
    <name type="synonym">Abyssinian cabbage</name>
    <dbReference type="NCBI Taxonomy" id="52824"/>
    <lineage>
        <taxon>Eukaryota</taxon>
        <taxon>Viridiplantae</taxon>
        <taxon>Streptophyta</taxon>
        <taxon>Embryophyta</taxon>
        <taxon>Tracheophyta</taxon>
        <taxon>Spermatophyta</taxon>
        <taxon>Magnoliopsida</taxon>
        <taxon>eudicotyledons</taxon>
        <taxon>Gunneridae</taxon>
        <taxon>Pentapetalae</taxon>
        <taxon>rosids</taxon>
        <taxon>malvids</taxon>
        <taxon>Brassicales</taxon>
        <taxon>Brassicaceae</taxon>
        <taxon>Brassiceae</taxon>
        <taxon>Brassica</taxon>
    </lineage>
</organism>
<evidence type="ECO:0000256" key="1">
    <source>
        <dbReference type="SAM" id="MobiDB-lite"/>
    </source>
</evidence>
<comment type="caution">
    <text evidence="2">The sequence shown here is derived from an EMBL/GenBank/DDBJ whole genome shotgun (WGS) entry which is preliminary data.</text>
</comment>
<protein>
    <submittedName>
        <fullName evidence="2">Uncharacterized protein</fullName>
    </submittedName>
</protein>
<dbReference type="EMBL" id="JAAMPC010000014">
    <property type="protein sequence ID" value="KAG2263692.1"/>
    <property type="molecule type" value="Genomic_DNA"/>
</dbReference>
<reference evidence="2 3" key="1">
    <citation type="submission" date="2020-02" db="EMBL/GenBank/DDBJ databases">
        <authorList>
            <person name="Ma Q."/>
            <person name="Huang Y."/>
            <person name="Song X."/>
            <person name="Pei D."/>
        </authorList>
    </citation>
    <scope>NUCLEOTIDE SEQUENCE [LARGE SCALE GENOMIC DNA]</scope>
    <source>
        <strain evidence="2">Sxm20200214</strain>
        <tissue evidence="2">Leaf</tissue>
    </source>
</reference>
<dbReference type="AlphaFoldDB" id="A0A8X7Q5J6"/>
<gene>
    <name evidence="2" type="ORF">Bca52824_070771</name>
</gene>
<evidence type="ECO:0000313" key="2">
    <source>
        <dbReference type="EMBL" id="KAG2263692.1"/>
    </source>
</evidence>
<sequence>MVDSAYVVGRNEILGWINDRLHLNHSPIEDENEGTSLERQVATSHLSQRLSSAHIRASAAEGRNQWRRTAKRGGGRGGENRGREIGLGFGCGFWGLLRGIRGDEEGFAGTNIGMVDSAYVVGKARFSVQEKHQRVGSFTEMHDKCVDVQVNQWADIKKLMAKMSEMT</sequence>
<dbReference type="Proteomes" id="UP000886595">
    <property type="component" value="Unassembled WGS sequence"/>
</dbReference>
<feature type="compositionally biased region" description="Basic residues" evidence="1">
    <location>
        <begin position="65"/>
        <end position="74"/>
    </location>
</feature>